<keyword evidence="2 4" id="KW-0732">Signal</keyword>
<dbReference type="STRING" id="574349.SAMN05443545_101186"/>
<dbReference type="PANTHER" id="PTHR36504:SF1">
    <property type="entry name" value="LIPOPOLYSACCHARIDE EXPORT SYSTEM PROTEIN LPTA"/>
    <property type="match status" value="1"/>
</dbReference>
<evidence type="ECO:0000256" key="3">
    <source>
        <dbReference type="ARBA" id="ARBA00022764"/>
    </source>
</evidence>
<dbReference type="NCBIfam" id="TIGR03002">
    <property type="entry name" value="outer_YhbN_LptA"/>
    <property type="match status" value="1"/>
</dbReference>
<organism evidence="7 8">
    <name type="scientific">Aidingimonas halophila</name>
    <dbReference type="NCBI Taxonomy" id="574349"/>
    <lineage>
        <taxon>Bacteria</taxon>
        <taxon>Pseudomonadati</taxon>
        <taxon>Pseudomonadota</taxon>
        <taxon>Gammaproteobacteria</taxon>
        <taxon>Oceanospirillales</taxon>
        <taxon>Halomonadaceae</taxon>
        <taxon>Aidingimonas</taxon>
    </lineage>
</organism>
<dbReference type="Pfam" id="PF03968">
    <property type="entry name" value="LptD_N"/>
    <property type="match status" value="1"/>
</dbReference>
<evidence type="ECO:0000256" key="5">
    <source>
        <dbReference type="SAM" id="MobiDB-lite"/>
    </source>
</evidence>
<comment type="similarity">
    <text evidence="4">Belongs to the LptA family.</text>
</comment>
<dbReference type="AlphaFoldDB" id="A0A1H2QYG0"/>
<dbReference type="Proteomes" id="UP000198500">
    <property type="component" value="Unassembled WGS sequence"/>
</dbReference>
<dbReference type="EMBL" id="FNNI01000001">
    <property type="protein sequence ID" value="SDW12203.1"/>
    <property type="molecule type" value="Genomic_DNA"/>
</dbReference>
<comment type="function">
    <text evidence="4">Involved in the assembly of lipopolysaccharide (LPS). Required for the translocation of LPS from the inner membrane to the outer membrane. May form a bridge between the inner membrane and the outer membrane, via interactions with LptC and LptD, thereby facilitating LPS transfer across the periplasm.</text>
</comment>
<feature type="region of interest" description="Disordered" evidence="5">
    <location>
        <begin position="153"/>
        <end position="176"/>
    </location>
</feature>
<name>A0A1H2QYG0_9GAMM</name>
<gene>
    <name evidence="4" type="primary">lptA</name>
    <name evidence="7" type="ORF">SAMN05443545_101186</name>
</gene>
<sequence precursor="true">MIRRPASPVTTLIVSAVLMMTPLTPYALEGDAEAPIEVTANQLDLDDNKGTAIYTGDVEMEQGSMKLTGDRVEILRNDAGEVTRVTATGNDGRAYIEQQPAEDEPIVKGWGHTVIYHAAERRVELYDDAELHQARDRFNGAFVEYFLDRRQVQARSEREGSDERERVRMTLNPEQQ</sequence>
<comment type="subcellular location">
    <subcellularLocation>
        <location evidence="4">Periplasm</location>
    </subcellularLocation>
</comment>
<evidence type="ECO:0000256" key="1">
    <source>
        <dbReference type="ARBA" id="ARBA00022448"/>
    </source>
</evidence>
<accession>A0A1H2QYG0</accession>
<dbReference type="GO" id="GO:0015920">
    <property type="term" value="P:lipopolysaccharide transport"/>
    <property type="evidence" value="ECO:0007669"/>
    <property type="project" value="UniProtKB-UniRule"/>
</dbReference>
<dbReference type="InterPro" id="IPR052037">
    <property type="entry name" value="LPS_export_LptA"/>
</dbReference>
<feature type="signal peptide" evidence="4">
    <location>
        <begin position="1"/>
        <end position="27"/>
    </location>
</feature>
<dbReference type="GO" id="GO:0030288">
    <property type="term" value="C:outer membrane-bounded periplasmic space"/>
    <property type="evidence" value="ECO:0007669"/>
    <property type="project" value="TreeGrafter"/>
</dbReference>
<evidence type="ECO:0000256" key="2">
    <source>
        <dbReference type="ARBA" id="ARBA00022729"/>
    </source>
</evidence>
<dbReference type="GO" id="GO:0009279">
    <property type="term" value="C:cell outer membrane"/>
    <property type="evidence" value="ECO:0007669"/>
    <property type="project" value="TreeGrafter"/>
</dbReference>
<comment type="subunit">
    <text evidence="4">Component of the lipopolysaccharide transport and assembly complex.</text>
</comment>
<evidence type="ECO:0000256" key="4">
    <source>
        <dbReference type="HAMAP-Rule" id="MF_01914"/>
    </source>
</evidence>
<dbReference type="RefSeq" id="WP_092567614.1">
    <property type="nucleotide sequence ID" value="NZ_BMXH01000001.1"/>
</dbReference>
<dbReference type="GO" id="GO:0043165">
    <property type="term" value="P:Gram-negative-bacterium-type cell outer membrane assembly"/>
    <property type="evidence" value="ECO:0007669"/>
    <property type="project" value="UniProtKB-UniRule"/>
</dbReference>
<dbReference type="PANTHER" id="PTHR36504">
    <property type="entry name" value="LIPOPOLYSACCHARIDE EXPORT SYSTEM PROTEIN LPTA"/>
    <property type="match status" value="1"/>
</dbReference>
<dbReference type="InterPro" id="IPR014340">
    <property type="entry name" value="LptA"/>
</dbReference>
<keyword evidence="1 4" id="KW-0813">Transport</keyword>
<evidence type="ECO:0000313" key="7">
    <source>
        <dbReference type="EMBL" id="SDW12203.1"/>
    </source>
</evidence>
<proteinExistence type="inferred from homology"/>
<protein>
    <recommendedName>
        <fullName evidence="4">Lipopolysaccharide export system protein LptA</fullName>
    </recommendedName>
</protein>
<evidence type="ECO:0000313" key="8">
    <source>
        <dbReference type="Proteomes" id="UP000198500"/>
    </source>
</evidence>
<feature type="chain" id="PRO_5011802425" description="Lipopolysaccharide export system protein LptA" evidence="4">
    <location>
        <begin position="28"/>
        <end position="176"/>
    </location>
</feature>
<dbReference type="OrthoDB" id="9795964at2"/>
<dbReference type="Gene3D" id="2.60.450.10">
    <property type="entry name" value="Lipopolysaccharide (LPS) transport protein A like domain"/>
    <property type="match status" value="1"/>
</dbReference>
<feature type="compositionally biased region" description="Basic and acidic residues" evidence="5">
    <location>
        <begin position="153"/>
        <end position="168"/>
    </location>
</feature>
<dbReference type="GO" id="GO:0001530">
    <property type="term" value="F:lipopolysaccharide binding"/>
    <property type="evidence" value="ECO:0007669"/>
    <property type="project" value="InterPro"/>
</dbReference>
<dbReference type="HAMAP" id="MF_01914">
    <property type="entry name" value="LPS_assembly_LptA"/>
    <property type="match status" value="1"/>
</dbReference>
<dbReference type="GO" id="GO:0017089">
    <property type="term" value="F:glycolipid transfer activity"/>
    <property type="evidence" value="ECO:0007669"/>
    <property type="project" value="TreeGrafter"/>
</dbReference>
<feature type="domain" description="Organic solvent tolerance-like N-terminal" evidence="6">
    <location>
        <begin position="37"/>
        <end position="148"/>
    </location>
</feature>
<keyword evidence="8" id="KW-1185">Reference proteome</keyword>
<evidence type="ECO:0000259" key="6">
    <source>
        <dbReference type="Pfam" id="PF03968"/>
    </source>
</evidence>
<dbReference type="InterPro" id="IPR005653">
    <property type="entry name" value="OstA-like_N"/>
</dbReference>
<keyword evidence="3 4" id="KW-0574">Periplasm</keyword>
<reference evidence="7 8" key="1">
    <citation type="submission" date="2016-10" db="EMBL/GenBank/DDBJ databases">
        <authorList>
            <person name="de Groot N.N."/>
        </authorList>
    </citation>
    <scope>NUCLEOTIDE SEQUENCE [LARGE SCALE GENOMIC DNA]</scope>
    <source>
        <strain evidence="7 8">DSM 19219</strain>
    </source>
</reference>